<protein>
    <submittedName>
        <fullName evidence="1">Uncharacterized protein</fullName>
    </submittedName>
</protein>
<organism evidence="1 2">
    <name type="scientific">Saccharolobus shibatae</name>
    <dbReference type="NCBI Taxonomy" id="2286"/>
    <lineage>
        <taxon>Archaea</taxon>
        <taxon>Thermoproteota</taxon>
        <taxon>Thermoprotei</taxon>
        <taxon>Sulfolobales</taxon>
        <taxon>Sulfolobaceae</taxon>
        <taxon>Saccharolobus</taxon>
    </lineage>
</organism>
<keyword evidence="2" id="KW-1185">Reference proteome</keyword>
<proteinExistence type="predicted"/>
<sequence>MKTSAVILPSLKVDENHLVDSVLDTIITQNDALAIGTSIAFAELFRNLITFVNDDFLMNLPRRIVKFVGNKSYKVKISM</sequence>
<evidence type="ECO:0000313" key="1">
    <source>
        <dbReference type="EMBL" id="QXJ35136.1"/>
    </source>
</evidence>
<gene>
    <name evidence="1" type="ORF">J5U22_01683</name>
</gene>
<dbReference type="Proteomes" id="UP000694036">
    <property type="component" value="Chromosome"/>
</dbReference>
<dbReference type="AlphaFoldDB" id="A0A8F5C198"/>
<evidence type="ECO:0000313" key="2">
    <source>
        <dbReference type="Proteomes" id="UP000694036"/>
    </source>
</evidence>
<reference evidence="1 2" key="1">
    <citation type="journal article" date="2021" name="Environ. Microbiol.">
        <title>New insights into the diversity and evolution of the archaeal mobilome from three complete genomes of Saccharolobus shibatae.</title>
        <authorList>
            <person name="Medvedeva S."/>
            <person name="Brandt D."/>
            <person name="Cvirkaite-Krupovic V."/>
            <person name="Liu Y."/>
            <person name="Severinov K."/>
            <person name="Ishino S."/>
            <person name="Ishino Y."/>
            <person name="Prangishvili D."/>
            <person name="Kalinowski J."/>
            <person name="Krupovic M."/>
        </authorList>
    </citation>
    <scope>NUCLEOTIDE SEQUENCE [LARGE SCALE GENOMIC DNA]</scope>
    <source>
        <strain evidence="1 2">S38A</strain>
    </source>
</reference>
<dbReference type="EMBL" id="CP077713">
    <property type="protein sequence ID" value="QXJ35136.1"/>
    <property type="molecule type" value="Genomic_DNA"/>
</dbReference>
<accession>A0A8F5C198</accession>
<name>A0A8F5C198_9CREN</name>